<evidence type="ECO:0000256" key="8">
    <source>
        <dbReference type="ARBA" id="ARBA00022989"/>
    </source>
</evidence>
<dbReference type="EMBL" id="BSXN01000542">
    <property type="protein sequence ID" value="GME68983.1"/>
    <property type="molecule type" value="Genomic_DNA"/>
</dbReference>
<keyword evidence="8" id="KW-1133">Transmembrane helix</keyword>
<evidence type="ECO:0000256" key="7">
    <source>
        <dbReference type="ARBA" id="ARBA00022968"/>
    </source>
</evidence>
<evidence type="ECO:0000256" key="3">
    <source>
        <dbReference type="ARBA" id="ARBA00009105"/>
    </source>
</evidence>
<comment type="similarity">
    <text evidence="3">Belongs to the MNN1/MNT family.</text>
</comment>
<keyword evidence="9" id="KW-0333">Golgi apparatus</keyword>
<proteinExistence type="inferred from homology"/>
<reference evidence="13" key="1">
    <citation type="submission" date="2023-04" db="EMBL/GenBank/DDBJ databases">
        <title>Candida boidinii NBRC 10035.</title>
        <authorList>
            <person name="Ichikawa N."/>
            <person name="Sato H."/>
            <person name="Tonouchi N."/>
        </authorList>
    </citation>
    <scope>NUCLEOTIDE SEQUENCE</scope>
    <source>
        <strain evidence="13">NBRC 10035</strain>
    </source>
</reference>
<evidence type="ECO:0000313" key="14">
    <source>
        <dbReference type="Proteomes" id="UP001165120"/>
    </source>
</evidence>
<keyword evidence="4" id="KW-0328">Glycosyltransferase</keyword>
<dbReference type="AlphaFoldDB" id="A0A9W6SX71"/>
<dbReference type="InterPro" id="IPR029044">
    <property type="entry name" value="Nucleotide-diphossugar_trans"/>
</dbReference>
<protein>
    <submittedName>
        <fullName evidence="13">Unnamed protein product</fullName>
    </submittedName>
</protein>
<dbReference type="Proteomes" id="UP001165120">
    <property type="component" value="Unassembled WGS sequence"/>
</dbReference>
<dbReference type="SUPFAM" id="SSF53448">
    <property type="entry name" value="Nucleotide-diphospho-sugar transferases"/>
    <property type="match status" value="1"/>
</dbReference>
<comment type="caution">
    <text evidence="13">The sequence shown here is derived from an EMBL/GenBank/DDBJ whole genome shotgun (WGS) entry which is preliminary data.</text>
</comment>
<evidence type="ECO:0000256" key="1">
    <source>
        <dbReference type="ARBA" id="ARBA00004323"/>
    </source>
</evidence>
<gene>
    <name evidence="13" type="ORF">Cboi02_000199500</name>
</gene>
<comment type="pathway">
    <text evidence="2">Protein modification; protein glycosylation.</text>
</comment>
<evidence type="ECO:0000313" key="13">
    <source>
        <dbReference type="EMBL" id="GME68983.1"/>
    </source>
</evidence>
<keyword evidence="11" id="KW-0325">Glycoprotein</keyword>
<sequence>MSIDYLDDPLVNEDSLKYKFLKNYITLKKKNKNKNDFDFYSIEFYQKIKVLDILDNIINESVSTIKFNNSINPYDIISENYSSFNELPIFEQANLYYSQIFPKTNFKFKAINNQIYKDVYNIDKYLDLRFSKWEKIKSVFSDDELKSIEIDDDIFNNLIKNISSSKIEYNNIIANEINNSIVQLRFFSKFFLDSDNSLYSKVTKPEQPSIEELYDSKDEIDLSSLNELDELKRIENDYKSKSEVVTTNPRDYTSIDEISYENVNLMCNSISSKVLPFLTNYYPQFTNLNSKNEKVEFFPYGYYHIKQSFLPNSPFIKSKLIDKSNSCFIKSLQSDVKSRGIIITATDDLVPELSGLIALLRALNNDLPIEIIHNGDISPSKMRILNEIAKEPVMKLPKSYFKFKKTIKIDSKFPSQNLTFVNISKCIDFKYKQFFNGWGMKLLSLLFTAFEEVIMLDTDTVPLKNLNYFFETTNYKETGTYFFKDREANSFLYDGIMDFFKKFMTTEMDSKYLDLDLPNEQVLSNRFFKENSRHFMESGLFLINKQKHFKGILSALELQFFKLISGSVHGEKEFIWLGQQYMGNSNYRFSNTPAVAIGEITPNEDSASLGKKIATELCSTHPGHLDDDKETPLWFNSGFLNCKKPESYYKDINYARNRKLSLAELRKKYLSPLSIKQSLIPPPGEYEVKYVRSNDGISYEPNRGWIMTSECSNYLWCAYDIIGGNTKKDDVPIGKVIHYKEEDSNRWLYYGDLWVDYFLIGKGEKTKLDVGVIEDDAYDELNLDKIYDEEYAPDPFKLGGKVTADDYHDGKDFVEANKGGFAAKSGNFGIDDSIKDDAVNELLKEFEENLNNTDETVATRTDVVIDSTETAPVTTKIDLDHGDETKSNDKKAKDKSESFLDSAREDEDPEKEY</sequence>
<dbReference type="GO" id="GO:0000033">
    <property type="term" value="F:alpha-1,3-mannosyltransferase activity"/>
    <property type="evidence" value="ECO:0007669"/>
    <property type="project" value="TreeGrafter"/>
</dbReference>
<comment type="subcellular location">
    <subcellularLocation>
        <location evidence="1">Golgi apparatus membrane</location>
        <topology evidence="1">Single-pass type II membrane protein</topology>
    </subcellularLocation>
</comment>
<feature type="compositionally biased region" description="Basic and acidic residues" evidence="12">
    <location>
        <begin position="877"/>
        <end position="898"/>
    </location>
</feature>
<dbReference type="GO" id="GO:0006493">
    <property type="term" value="P:protein O-linked glycosylation"/>
    <property type="evidence" value="ECO:0007669"/>
    <property type="project" value="TreeGrafter"/>
</dbReference>
<feature type="compositionally biased region" description="Acidic residues" evidence="12">
    <location>
        <begin position="904"/>
        <end position="913"/>
    </location>
</feature>
<organism evidence="13 14">
    <name type="scientific">Candida boidinii</name>
    <name type="common">Yeast</name>
    <dbReference type="NCBI Taxonomy" id="5477"/>
    <lineage>
        <taxon>Eukaryota</taxon>
        <taxon>Fungi</taxon>
        <taxon>Dikarya</taxon>
        <taxon>Ascomycota</taxon>
        <taxon>Saccharomycotina</taxon>
        <taxon>Pichiomycetes</taxon>
        <taxon>Pichiales</taxon>
        <taxon>Pichiaceae</taxon>
        <taxon>Ogataea</taxon>
        <taxon>Ogataea/Candida clade</taxon>
    </lineage>
</organism>
<dbReference type="Pfam" id="PF11051">
    <property type="entry name" value="Mannosyl_trans3"/>
    <property type="match status" value="1"/>
</dbReference>
<keyword evidence="10" id="KW-0472">Membrane</keyword>
<dbReference type="InterPro" id="IPR022751">
    <property type="entry name" value="Alpha_mannosyltransferase"/>
</dbReference>
<dbReference type="PANTHER" id="PTHR31392">
    <property type="entry name" value="ALPHA-1,3-MANNOSYLTRANSFERASE MNN1-RELATED"/>
    <property type="match status" value="1"/>
</dbReference>
<evidence type="ECO:0000256" key="2">
    <source>
        <dbReference type="ARBA" id="ARBA00004922"/>
    </source>
</evidence>
<accession>A0A9W6SX71</accession>
<evidence type="ECO:0000256" key="6">
    <source>
        <dbReference type="ARBA" id="ARBA00022692"/>
    </source>
</evidence>
<dbReference type="GO" id="GO:0000139">
    <property type="term" value="C:Golgi membrane"/>
    <property type="evidence" value="ECO:0007669"/>
    <property type="project" value="UniProtKB-SubCell"/>
</dbReference>
<feature type="region of interest" description="Disordered" evidence="12">
    <location>
        <begin position="872"/>
        <end position="913"/>
    </location>
</feature>
<evidence type="ECO:0000256" key="5">
    <source>
        <dbReference type="ARBA" id="ARBA00022679"/>
    </source>
</evidence>
<keyword evidence="7" id="KW-0735">Signal-anchor</keyword>
<dbReference type="Gene3D" id="3.90.550.10">
    <property type="entry name" value="Spore Coat Polysaccharide Biosynthesis Protein SpsA, Chain A"/>
    <property type="match status" value="1"/>
</dbReference>
<keyword evidence="5" id="KW-0808">Transferase</keyword>
<evidence type="ECO:0000256" key="10">
    <source>
        <dbReference type="ARBA" id="ARBA00023136"/>
    </source>
</evidence>
<evidence type="ECO:0000256" key="11">
    <source>
        <dbReference type="ARBA" id="ARBA00023180"/>
    </source>
</evidence>
<dbReference type="PANTHER" id="PTHR31392:SF1">
    <property type="entry name" value="ALPHA-1,3-MANNOSYLTRANSFERASE MNN1-RELATED"/>
    <property type="match status" value="1"/>
</dbReference>
<keyword evidence="14" id="KW-1185">Reference proteome</keyword>
<evidence type="ECO:0000256" key="4">
    <source>
        <dbReference type="ARBA" id="ARBA00022676"/>
    </source>
</evidence>
<keyword evidence="6" id="KW-0812">Transmembrane</keyword>
<evidence type="ECO:0000256" key="12">
    <source>
        <dbReference type="SAM" id="MobiDB-lite"/>
    </source>
</evidence>
<name>A0A9W6SX71_CANBO</name>
<evidence type="ECO:0000256" key="9">
    <source>
        <dbReference type="ARBA" id="ARBA00023034"/>
    </source>
</evidence>
<dbReference type="GO" id="GO:0046354">
    <property type="term" value="P:mannan biosynthetic process"/>
    <property type="evidence" value="ECO:0007669"/>
    <property type="project" value="UniProtKB-ARBA"/>
</dbReference>